<dbReference type="Pfam" id="PF00176">
    <property type="entry name" value="SNF2-rel_dom"/>
    <property type="match status" value="1"/>
</dbReference>
<evidence type="ECO:0000256" key="2">
    <source>
        <dbReference type="ARBA" id="ARBA00007025"/>
    </source>
</evidence>
<dbReference type="InterPro" id="IPR027417">
    <property type="entry name" value="P-loop_NTPase"/>
</dbReference>
<dbReference type="FunFam" id="3.40.50.10810:FF:000014">
    <property type="entry name" value="SWI/SNF-related matrix-associated actin-dependent regulator of chromatin subfamily A containing DEAD/H box 1"/>
    <property type="match status" value="1"/>
</dbReference>
<sequence>MDELRKKSVNSSSIAKIKPFFPGRLQKSLDETSRLLKYKRPEESRLAILEQVSKKMDLKSWPNLDKFKFVANNTTSDYPHLHSKLVNVEQVENETTGEGARENRKRSRVNLYPSDAEESPTSRENKIPNPPFKKLTMREKYSGRDVLKAAAASSLFTESPRRPRSSAQNSDTDNDEDDEAFRMHEDIEDKWATKINREALEQEVFSYLNTCSSKDLVDMTSFTVSEVELLLSKRPFESLEAIGGIKMPSVQPRRGRRGPRERFTLGQRVVNTCTDLMRGYFVVDELIRQCEVLGDRIKQRVSSWGFDESSLLTGELQLSTEDLQKSSKTFVSEAPKTFSPELHLQNYQVVGMNWLFALYQEGLSGILADEMGLGKTCQTIAFLGLLKEMKMSGPHLVIAPSSTIENWLREINRFCPTLKTELYYGSQAERADLRDKIDAGETGFDILLTTYQLAANSADDRKFLRSLRFNVCVYDEGHYLKNRMSGRYKHLMSIPANFRLLLTGTPLQNNLKELISLLAFILPNVFDMGLNSLDIIFTLKKTADADLERTMLSQVRISRAKSMMQPFVLRRRKAQVLSTLPQKIRQLELCDFSDKERLVYSKNFPEKDVDSLLESAITKETTRESSSLATHSPGFLLMQLRKISNHFLLVRNHYTDELLKTMASEIMKEKTYADANEQYIFEDMQVMTDIELHLLCSQYSSLNRFMLAGEPWMEATKVKRAVEVMKKSFEQGNPCLTV</sequence>
<feature type="region of interest" description="Disordered" evidence="12">
    <location>
        <begin position="89"/>
        <end position="135"/>
    </location>
</feature>
<keyword evidence="6 14" id="KW-0347">Helicase</keyword>
<evidence type="ECO:0000313" key="15">
    <source>
        <dbReference type="JaponicusDB" id="SJAG_02698"/>
    </source>
</evidence>
<evidence type="ECO:0000256" key="11">
    <source>
        <dbReference type="ARBA" id="ARBA00047995"/>
    </source>
</evidence>
<evidence type="ECO:0000256" key="7">
    <source>
        <dbReference type="ARBA" id="ARBA00022840"/>
    </source>
</evidence>
<evidence type="ECO:0000256" key="3">
    <source>
        <dbReference type="ARBA" id="ARBA00012551"/>
    </source>
</evidence>
<evidence type="ECO:0000256" key="12">
    <source>
        <dbReference type="SAM" id="MobiDB-lite"/>
    </source>
</evidence>
<evidence type="ECO:0000256" key="4">
    <source>
        <dbReference type="ARBA" id="ARBA00022741"/>
    </source>
</evidence>
<dbReference type="GO" id="GO:0016787">
    <property type="term" value="F:hydrolase activity"/>
    <property type="evidence" value="ECO:0007669"/>
    <property type="project" value="UniProtKB-KW"/>
</dbReference>
<dbReference type="AlphaFoldDB" id="B6K0Y0"/>
<dbReference type="PROSITE" id="PS51192">
    <property type="entry name" value="HELICASE_ATP_BIND_1"/>
    <property type="match status" value="1"/>
</dbReference>
<dbReference type="Proteomes" id="UP000001744">
    <property type="component" value="Unassembled WGS sequence"/>
</dbReference>
<name>B6K0Y0_SCHJY</name>
<evidence type="ECO:0000259" key="13">
    <source>
        <dbReference type="PROSITE" id="PS51192"/>
    </source>
</evidence>
<dbReference type="GO" id="GO:0000792">
    <property type="term" value="C:heterochromatin"/>
    <property type="evidence" value="ECO:0007669"/>
    <property type="project" value="EnsemblFungi"/>
</dbReference>
<dbReference type="STRING" id="402676.B6K0Y0"/>
<dbReference type="RefSeq" id="XP_002173894.2">
    <property type="nucleotide sequence ID" value="XM_002173858.2"/>
</dbReference>
<dbReference type="GO" id="GO:0010526">
    <property type="term" value="P:transposable element silencing"/>
    <property type="evidence" value="ECO:0007669"/>
    <property type="project" value="EnsemblFungi"/>
</dbReference>
<proteinExistence type="inferred from homology"/>
<dbReference type="HOGENOM" id="CLU_000315_16_3_1"/>
<dbReference type="GO" id="GO:0031507">
    <property type="term" value="P:heterochromatin formation"/>
    <property type="evidence" value="ECO:0000318"/>
    <property type="project" value="GO_Central"/>
</dbReference>
<dbReference type="VEuPathDB" id="FungiDB:SJAG_02698"/>
<dbReference type="SMART" id="SM00487">
    <property type="entry name" value="DEXDc"/>
    <property type="match status" value="1"/>
</dbReference>
<comment type="similarity">
    <text evidence="2">Belongs to the SNF2/RAD54 helicase family.</text>
</comment>
<dbReference type="GO" id="GO:0140750">
    <property type="term" value="F:nucleosome array spacer activity"/>
    <property type="evidence" value="ECO:0000318"/>
    <property type="project" value="GO_Central"/>
</dbReference>
<dbReference type="GeneID" id="7051077"/>
<comment type="catalytic activity">
    <reaction evidence="11">
        <text>ATP + H2O = ADP + phosphate + H(+)</text>
        <dbReference type="Rhea" id="RHEA:13065"/>
        <dbReference type="ChEBI" id="CHEBI:15377"/>
        <dbReference type="ChEBI" id="CHEBI:15378"/>
        <dbReference type="ChEBI" id="CHEBI:30616"/>
        <dbReference type="ChEBI" id="CHEBI:43474"/>
        <dbReference type="ChEBI" id="CHEBI:456216"/>
        <dbReference type="EC" id="3.6.4.12"/>
    </reaction>
</comment>
<keyword evidence="4" id="KW-0547">Nucleotide-binding</keyword>
<evidence type="ECO:0000313" key="16">
    <source>
        <dbReference type="Proteomes" id="UP000001744"/>
    </source>
</evidence>
<dbReference type="GO" id="GO:0000729">
    <property type="term" value="P:DNA double-strand break processing"/>
    <property type="evidence" value="ECO:0000318"/>
    <property type="project" value="GO_Central"/>
</dbReference>
<keyword evidence="16" id="KW-1185">Reference proteome</keyword>
<dbReference type="eggNOG" id="KOG0389">
    <property type="taxonomic scope" value="Eukaryota"/>
</dbReference>
<feature type="domain" description="Helicase ATP-binding" evidence="13">
    <location>
        <begin position="356"/>
        <end position="524"/>
    </location>
</feature>
<keyword evidence="7" id="KW-0067">ATP-binding</keyword>
<evidence type="ECO:0000256" key="8">
    <source>
        <dbReference type="ARBA" id="ARBA00022853"/>
    </source>
</evidence>
<keyword evidence="5" id="KW-0378">Hydrolase</keyword>
<dbReference type="OrthoDB" id="5857104at2759"/>
<dbReference type="CDD" id="cd17998">
    <property type="entry name" value="DEXHc_SMARCAD1"/>
    <property type="match status" value="1"/>
</dbReference>
<evidence type="ECO:0000256" key="5">
    <source>
        <dbReference type="ARBA" id="ARBA00022801"/>
    </source>
</evidence>
<dbReference type="InterPro" id="IPR014001">
    <property type="entry name" value="Helicase_ATP-bd"/>
</dbReference>
<dbReference type="GO" id="GO:0140713">
    <property type="term" value="F:histone chaperone activity"/>
    <property type="evidence" value="ECO:0007669"/>
    <property type="project" value="EnsemblFungi"/>
</dbReference>
<keyword evidence="8" id="KW-0156">Chromatin regulator</keyword>
<dbReference type="GO" id="GO:0003677">
    <property type="term" value="F:DNA binding"/>
    <property type="evidence" value="ECO:0000318"/>
    <property type="project" value="GO_Central"/>
</dbReference>
<gene>
    <name evidence="15" type="primary">fft3</name>
    <name evidence="14" type="ORF">SJAG_02698</name>
</gene>
<dbReference type="JaponicusDB" id="SJAG_02698">
    <property type="gene designation" value="fft3"/>
</dbReference>
<evidence type="ECO:0000256" key="6">
    <source>
        <dbReference type="ARBA" id="ARBA00022806"/>
    </source>
</evidence>
<evidence type="ECO:0000313" key="14">
    <source>
        <dbReference type="EMBL" id="EEB07601.2"/>
    </source>
</evidence>
<feature type="region of interest" description="Disordered" evidence="12">
    <location>
        <begin position="152"/>
        <end position="178"/>
    </location>
</feature>
<dbReference type="GO" id="GO:0003678">
    <property type="term" value="F:DNA helicase activity"/>
    <property type="evidence" value="ECO:0007669"/>
    <property type="project" value="UniProtKB-EC"/>
</dbReference>
<keyword evidence="10" id="KW-0539">Nucleus</keyword>
<dbReference type="GO" id="GO:0003682">
    <property type="term" value="F:chromatin binding"/>
    <property type="evidence" value="ECO:0000318"/>
    <property type="project" value="GO_Central"/>
</dbReference>
<protein>
    <recommendedName>
        <fullName evidence="3">DNA helicase</fullName>
        <ecNumber evidence="3">3.6.4.12</ecNumber>
    </recommendedName>
</protein>
<dbReference type="InterPro" id="IPR038718">
    <property type="entry name" value="SNF2-like_sf"/>
</dbReference>
<dbReference type="GO" id="GO:0005634">
    <property type="term" value="C:nucleus"/>
    <property type="evidence" value="ECO:0000318"/>
    <property type="project" value="GO_Central"/>
</dbReference>
<dbReference type="PANTHER" id="PTHR10799">
    <property type="entry name" value="SNF2/RAD54 HELICASE FAMILY"/>
    <property type="match status" value="1"/>
</dbReference>
<evidence type="ECO:0000256" key="1">
    <source>
        <dbReference type="ARBA" id="ARBA00004123"/>
    </source>
</evidence>
<dbReference type="Gene3D" id="3.40.50.10810">
    <property type="entry name" value="Tandem AAA-ATPase domain"/>
    <property type="match status" value="1"/>
</dbReference>
<dbReference type="SUPFAM" id="SSF52540">
    <property type="entry name" value="P-loop containing nucleoside triphosphate hydrolases"/>
    <property type="match status" value="1"/>
</dbReference>
<evidence type="ECO:0000256" key="10">
    <source>
        <dbReference type="ARBA" id="ARBA00023242"/>
    </source>
</evidence>
<organism evidence="14 16">
    <name type="scientific">Schizosaccharomyces japonicus (strain yFS275 / FY16936)</name>
    <name type="common">Fission yeast</name>
    <dbReference type="NCBI Taxonomy" id="402676"/>
    <lineage>
        <taxon>Eukaryota</taxon>
        <taxon>Fungi</taxon>
        <taxon>Dikarya</taxon>
        <taxon>Ascomycota</taxon>
        <taxon>Taphrinomycotina</taxon>
        <taxon>Schizosaccharomycetes</taxon>
        <taxon>Schizosaccharomycetales</taxon>
        <taxon>Schizosaccharomycetaceae</taxon>
        <taxon>Schizosaccharomyces</taxon>
    </lineage>
</organism>
<comment type="subcellular location">
    <subcellularLocation>
        <location evidence="1">Nucleus</location>
    </subcellularLocation>
</comment>
<accession>B6K0Y0</accession>
<dbReference type="InterPro" id="IPR000330">
    <property type="entry name" value="SNF2_N"/>
</dbReference>
<reference evidence="14 16" key="1">
    <citation type="journal article" date="2011" name="Science">
        <title>Comparative functional genomics of the fission yeasts.</title>
        <authorList>
            <person name="Rhind N."/>
            <person name="Chen Z."/>
            <person name="Yassour M."/>
            <person name="Thompson D.A."/>
            <person name="Haas B.J."/>
            <person name="Habib N."/>
            <person name="Wapinski I."/>
            <person name="Roy S."/>
            <person name="Lin M.F."/>
            <person name="Heiman D.I."/>
            <person name="Young S.K."/>
            <person name="Furuya K."/>
            <person name="Guo Y."/>
            <person name="Pidoux A."/>
            <person name="Chen H.M."/>
            <person name="Robbertse B."/>
            <person name="Goldberg J.M."/>
            <person name="Aoki K."/>
            <person name="Bayne E.H."/>
            <person name="Berlin A.M."/>
            <person name="Desjardins C.A."/>
            <person name="Dobbs E."/>
            <person name="Dukaj L."/>
            <person name="Fan L."/>
            <person name="FitzGerald M.G."/>
            <person name="French C."/>
            <person name="Gujja S."/>
            <person name="Hansen K."/>
            <person name="Keifenheim D."/>
            <person name="Levin J.Z."/>
            <person name="Mosher R.A."/>
            <person name="Mueller C.A."/>
            <person name="Pfiffner J."/>
            <person name="Priest M."/>
            <person name="Russ C."/>
            <person name="Smialowska A."/>
            <person name="Swoboda P."/>
            <person name="Sykes S.M."/>
            <person name="Vaughn M."/>
            <person name="Vengrova S."/>
            <person name="Yoder R."/>
            <person name="Zeng Q."/>
            <person name="Allshire R."/>
            <person name="Baulcombe D."/>
            <person name="Birren B.W."/>
            <person name="Brown W."/>
            <person name="Ekwall K."/>
            <person name="Kellis M."/>
            <person name="Leatherwood J."/>
            <person name="Levin H."/>
            <person name="Margalit H."/>
            <person name="Martienssen R."/>
            <person name="Nieduszynski C.A."/>
            <person name="Spatafora J.W."/>
            <person name="Friedman N."/>
            <person name="Dalgaard J.Z."/>
            <person name="Baumann P."/>
            <person name="Niki H."/>
            <person name="Regev A."/>
            <person name="Nusbaum C."/>
        </authorList>
    </citation>
    <scope>NUCLEOTIDE SEQUENCE [LARGE SCALE GENOMIC DNA]</scope>
    <source>
        <strain evidence="16">yFS275 / FY16936</strain>
    </source>
</reference>
<dbReference type="GO" id="GO:0000785">
    <property type="term" value="C:chromatin"/>
    <property type="evidence" value="ECO:0000318"/>
    <property type="project" value="GO_Central"/>
</dbReference>
<dbReference type="GO" id="GO:0140673">
    <property type="term" value="P:transcription elongation-coupled chromatin remodeling"/>
    <property type="evidence" value="ECO:0007669"/>
    <property type="project" value="EnsemblFungi"/>
</dbReference>
<dbReference type="EC" id="3.6.4.12" evidence="3"/>
<evidence type="ECO:0000256" key="9">
    <source>
        <dbReference type="ARBA" id="ARBA00023125"/>
    </source>
</evidence>
<dbReference type="GO" id="GO:0045944">
    <property type="term" value="P:positive regulation of transcription by RNA polymerase II"/>
    <property type="evidence" value="ECO:0000318"/>
    <property type="project" value="GO_Central"/>
</dbReference>
<dbReference type="EMBL" id="KE651166">
    <property type="protein sequence ID" value="EEB07601.2"/>
    <property type="molecule type" value="Genomic_DNA"/>
</dbReference>
<dbReference type="GO" id="GO:0005524">
    <property type="term" value="F:ATP binding"/>
    <property type="evidence" value="ECO:0007669"/>
    <property type="project" value="UniProtKB-KW"/>
</dbReference>
<dbReference type="GO" id="GO:0140698">
    <property type="term" value="P:attachment of telomeric heterochromatin to nuclear envelope"/>
    <property type="evidence" value="ECO:0007669"/>
    <property type="project" value="EnsemblFungi"/>
</dbReference>
<keyword evidence="9" id="KW-0238">DNA-binding</keyword>